<dbReference type="InterPro" id="IPR020012">
    <property type="entry name" value="LysM_FimV"/>
</dbReference>
<feature type="compositionally biased region" description="Low complexity" evidence="1">
    <location>
        <begin position="145"/>
        <end position="172"/>
    </location>
</feature>
<gene>
    <name evidence="4" type="ORF">I7X39_06045</name>
</gene>
<feature type="region of interest" description="Disordered" evidence="1">
    <location>
        <begin position="271"/>
        <end position="337"/>
    </location>
</feature>
<evidence type="ECO:0000259" key="3">
    <source>
        <dbReference type="PROSITE" id="PS51782"/>
    </source>
</evidence>
<dbReference type="InterPro" id="IPR057840">
    <property type="entry name" value="FimV_N"/>
</dbReference>
<dbReference type="PROSITE" id="PS51782">
    <property type="entry name" value="LYSM"/>
    <property type="match status" value="1"/>
</dbReference>
<dbReference type="InterPro" id="IPR036779">
    <property type="entry name" value="LysM_dom_sf"/>
</dbReference>
<feature type="region of interest" description="Disordered" evidence="1">
    <location>
        <begin position="145"/>
        <end position="182"/>
    </location>
</feature>
<evidence type="ECO:0000313" key="5">
    <source>
        <dbReference type="Proteomes" id="UP000613266"/>
    </source>
</evidence>
<dbReference type="Gene3D" id="1.20.58.2200">
    <property type="match status" value="1"/>
</dbReference>
<dbReference type="EMBL" id="JAEDAK010000003">
    <property type="protein sequence ID" value="MBH9576458.1"/>
    <property type="molecule type" value="Genomic_DNA"/>
</dbReference>
<evidence type="ECO:0000256" key="2">
    <source>
        <dbReference type="SAM" id="SignalP"/>
    </source>
</evidence>
<name>A0A931J0G8_9BURK</name>
<reference evidence="4" key="1">
    <citation type="submission" date="2020-12" db="EMBL/GenBank/DDBJ databases">
        <title>The genome sequence of Inhella sp. 1Y17.</title>
        <authorList>
            <person name="Liu Y."/>
        </authorList>
    </citation>
    <scope>NUCLEOTIDE SEQUENCE</scope>
    <source>
        <strain evidence="4">1Y17</strain>
    </source>
</reference>
<keyword evidence="2" id="KW-0732">Signal</keyword>
<dbReference type="InterPro" id="IPR038440">
    <property type="entry name" value="FimV_C_sf"/>
</dbReference>
<sequence length="791" mass="82503">MRFTLSHVALAALCAFSSGAQALGLGRLNVQSALGETLRAEIELSSLSAEEAASLRVRVAPPDAYRASGLEYNAVLPGTQVQLARRADGRPVLRIASDRAVQEPFLDVVLELTWASGRLTREFTMLFDPPSSARAPEAVTAPVVSAPAPAPSALPSQPASAVSRAPASAETPRAPRPAPAPAAVADGTVVVRPGESLSRVAARHLPEGVSLDQMLVALYRQNPDAFMGENMNLLRAGSRLKLPANEALAALDKAEARQVIRAHSANFEAARQGLASTAPRAPKDSERVAKGPVEAVVTEPKATPSGDRLTLSKPAVATPPPAPATPPKPVQPPASQVAELTRNVEDLKKITEAAKPAASAEPAASAAPAPVAAPQPASATPAAVPVAKPKPVAPPPAQPQAEEGMFSWLATPVGAAGAAGVLALLGFGAFRLLRKSKGAENRETMFGESRLQPDSFFGVTGGQRVDTRDGGNTMSSMSYSLSQLDAHGDVDPVAEADVYLAYGRDLQAEEILKEALRAQPERLAIRLKLLEVYAKRRDVRGFEQLATQFYADTKGAGEDWEKAQEMGLGIDPTNPLYQPGGGPRSMFDDEAPRPEPMNATTMPQAAAAMEEAEPDVGPPSLIDLDLDLGTAAPAPAPAADAMARTQGLKAQPEAVPSVSMDLDLDLPDLGAAVAPEPAPAPSVGGNSLQFSLDDLGDFDAGTVAAPLDKGTDAMGLNDGSASKVGGDSLIDAMQDLAEDDGDPMQRQLELAEEFRQIGDTEGARDVLQELIKQVGSGPLYERAKAMLDQLR</sequence>
<organism evidence="4 5">
    <name type="scientific">Inhella proteolytica</name>
    <dbReference type="NCBI Taxonomy" id="2795029"/>
    <lineage>
        <taxon>Bacteria</taxon>
        <taxon>Pseudomonadati</taxon>
        <taxon>Pseudomonadota</taxon>
        <taxon>Betaproteobacteria</taxon>
        <taxon>Burkholderiales</taxon>
        <taxon>Sphaerotilaceae</taxon>
        <taxon>Inhella</taxon>
    </lineage>
</organism>
<feature type="region of interest" description="Disordered" evidence="1">
    <location>
        <begin position="353"/>
        <end position="400"/>
    </location>
</feature>
<feature type="region of interest" description="Disordered" evidence="1">
    <location>
        <begin position="571"/>
        <end position="599"/>
    </location>
</feature>
<dbReference type="Pfam" id="PF25800">
    <property type="entry name" value="FimV_N"/>
    <property type="match status" value="1"/>
</dbReference>
<dbReference type="AlphaFoldDB" id="A0A931J0G8"/>
<dbReference type="Gene3D" id="3.10.350.10">
    <property type="entry name" value="LysM domain"/>
    <property type="match status" value="1"/>
</dbReference>
<evidence type="ECO:0000313" key="4">
    <source>
        <dbReference type="EMBL" id="MBH9576458.1"/>
    </source>
</evidence>
<feature type="domain" description="LysM" evidence="3">
    <location>
        <begin position="187"/>
        <end position="242"/>
    </location>
</feature>
<dbReference type="InterPro" id="IPR018392">
    <property type="entry name" value="LysM"/>
</dbReference>
<dbReference type="Proteomes" id="UP000613266">
    <property type="component" value="Unassembled WGS sequence"/>
</dbReference>
<feature type="compositionally biased region" description="Low complexity" evidence="1">
    <location>
        <begin position="353"/>
        <end position="390"/>
    </location>
</feature>
<evidence type="ECO:0000256" key="1">
    <source>
        <dbReference type="SAM" id="MobiDB-lite"/>
    </source>
</evidence>
<dbReference type="NCBIfam" id="TIGR03505">
    <property type="entry name" value="FimV_core"/>
    <property type="match status" value="1"/>
</dbReference>
<dbReference type="InterPro" id="IPR020011">
    <property type="entry name" value="FimV_C"/>
</dbReference>
<accession>A0A931J0G8</accession>
<proteinExistence type="predicted"/>
<feature type="compositionally biased region" description="Pro residues" evidence="1">
    <location>
        <begin position="317"/>
        <end position="332"/>
    </location>
</feature>
<feature type="chain" id="PRO_5037066081" description="LysM domain-containing protein" evidence="2">
    <location>
        <begin position="23"/>
        <end position="791"/>
    </location>
</feature>
<dbReference type="NCBIfam" id="TIGR03504">
    <property type="entry name" value="FimV_Cterm"/>
    <property type="match status" value="1"/>
</dbReference>
<feature type="signal peptide" evidence="2">
    <location>
        <begin position="1"/>
        <end position="22"/>
    </location>
</feature>
<comment type="caution">
    <text evidence="4">The sequence shown here is derived from an EMBL/GenBank/DDBJ whole genome shotgun (WGS) entry which is preliminary data.</text>
</comment>
<protein>
    <recommendedName>
        <fullName evidence="3">LysM domain-containing protein</fullName>
    </recommendedName>
</protein>
<keyword evidence="5" id="KW-1185">Reference proteome</keyword>